<feature type="transmembrane region" description="Helical" evidence="1">
    <location>
        <begin position="70"/>
        <end position="89"/>
    </location>
</feature>
<comment type="caution">
    <text evidence="2">The sequence shown here is derived from an EMBL/GenBank/DDBJ whole genome shotgun (WGS) entry which is preliminary data.</text>
</comment>
<protein>
    <recommendedName>
        <fullName evidence="4">Dolichyl-phosphate-mannose-protein mannosyltransferase</fullName>
    </recommendedName>
</protein>
<feature type="transmembrane region" description="Helical" evidence="1">
    <location>
        <begin position="101"/>
        <end position="119"/>
    </location>
</feature>
<feature type="transmembrane region" description="Helical" evidence="1">
    <location>
        <begin position="6"/>
        <end position="26"/>
    </location>
</feature>
<evidence type="ECO:0000313" key="3">
    <source>
        <dbReference type="Proteomes" id="UP000240978"/>
    </source>
</evidence>
<reference evidence="2 3" key="1">
    <citation type="submission" date="2018-03" db="EMBL/GenBank/DDBJ databases">
        <title>Genomic Encyclopedia of Archaeal and Bacterial Type Strains, Phase II (KMG-II): from individual species to whole genera.</title>
        <authorList>
            <person name="Goeker M."/>
        </authorList>
    </citation>
    <scope>NUCLEOTIDE SEQUENCE [LARGE SCALE GENOMIC DNA]</scope>
    <source>
        <strain evidence="2 3">DSM 18107</strain>
    </source>
</reference>
<proteinExistence type="predicted"/>
<evidence type="ECO:0000256" key="1">
    <source>
        <dbReference type="SAM" id="Phobius"/>
    </source>
</evidence>
<feature type="transmembrane region" description="Helical" evidence="1">
    <location>
        <begin position="150"/>
        <end position="174"/>
    </location>
</feature>
<keyword evidence="1" id="KW-1133">Transmembrane helix</keyword>
<dbReference type="RefSeq" id="WP_106605224.1">
    <property type="nucleotide sequence ID" value="NZ_PYGK01000016.1"/>
</dbReference>
<sequence>MYKHRLAVIIVVALIIVEFILFKLLYPYANFSSDSYVYINAAAANSDINIWPIGYSKFLRVFGTFIHSDTALVFFQYLFLEAAILYFLFTIIELLRPAKAVVYILLSFPLLNPVFLFLGNYVTSDALFTALSFIWLTQLLWMLYEFKPFYLFTHALVLLVAFTFRYNALYYPFISAMVLIVSRQRWQLKTVGIAIIFLLPGVFVWHTSNQYYKLTGTRQFSAFGGWQLAGNAMFMYSHAYKNDTTAVPLRFAALHRGVVRHMDSLSHVRSRPDAYLNDYYLWNPNNPLIQYMFAQSGTDASALDFRIWAPMAPLQGAYGAYLIRRHPGAYARYYLLPNTINYFLPPLEDLGIYNMRKDSVKKVEQIWFDYKSQQVKSYSKDVGILYLLPVLAFIIQIIFWGTMVSFLLLKGHRKADQFFNAALVLVIVIWIINFAFSVLASPIMLRYQLFPLVVFFSFSVLLVERIYKTAWEI</sequence>
<feature type="transmembrane region" description="Helical" evidence="1">
    <location>
        <begin position="449"/>
        <end position="467"/>
    </location>
</feature>
<keyword evidence="1" id="KW-0472">Membrane</keyword>
<evidence type="ECO:0008006" key="4">
    <source>
        <dbReference type="Google" id="ProtNLM"/>
    </source>
</evidence>
<dbReference type="EMBL" id="PYGK01000016">
    <property type="protein sequence ID" value="PSL24147.1"/>
    <property type="molecule type" value="Genomic_DNA"/>
</dbReference>
<dbReference type="AlphaFoldDB" id="A0A2P8FR20"/>
<name>A0A2P8FR20_9BACT</name>
<dbReference type="Proteomes" id="UP000240978">
    <property type="component" value="Unassembled WGS sequence"/>
</dbReference>
<gene>
    <name evidence="2" type="ORF">CLV42_116133</name>
</gene>
<dbReference type="OrthoDB" id="9769600at2"/>
<feature type="transmembrane region" description="Helical" evidence="1">
    <location>
        <begin position="186"/>
        <end position="205"/>
    </location>
</feature>
<feature type="transmembrane region" description="Helical" evidence="1">
    <location>
        <begin position="421"/>
        <end position="443"/>
    </location>
</feature>
<feature type="transmembrane region" description="Helical" evidence="1">
    <location>
        <begin position="384"/>
        <end position="409"/>
    </location>
</feature>
<accession>A0A2P8FR20</accession>
<keyword evidence="3" id="KW-1185">Reference proteome</keyword>
<keyword evidence="1" id="KW-0812">Transmembrane</keyword>
<organism evidence="2 3">
    <name type="scientific">Chitinophaga ginsengisoli</name>
    <dbReference type="NCBI Taxonomy" id="363837"/>
    <lineage>
        <taxon>Bacteria</taxon>
        <taxon>Pseudomonadati</taxon>
        <taxon>Bacteroidota</taxon>
        <taxon>Chitinophagia</taxon>
        <taxon>Chitinophagales</taxon>
        <taxon>Chitinophagaceae</taxon>
        <taxon>Chitinophaga</taxon>
    </lineage>
</organism>
<evidence type="ECO:0000313" key="2">
    <source>
        <dbReference type="EMBL" id="PSL24147.1"/>
    </source>
</evidence>